<proteinExistence type="predicted"/>
<evidence type="ECO:0008006" key="4">
    <source>
        <dbReference type="Google" id="ProtNLM"/>
    </source>
</evidence>
<keyword evidence="1" id="KW-1133">Transmembrane helix</keyword>
<feature type="transmembrane region" description="Helical" evidence="1">
    <location>
        <begin position="12"/>
        <end position="29"/>
    </location>
</feature>
<sequence length="72" mass="8490">MEVFWDYFEVLAPSIGLFFIFWLVMRSLFRGDSGERDAKRDAEEREAQLWAQRRAAKQQGVEDEANATVEKF</sequence>
<accession>A0ABP5G9D0</accession>
<evidence type="ECO:0000313" key="3">
    <source>
        <dbReference type="Proteomes" id="UP001501461"/>
    </source>
</evidence>
<evidence type="ECO:0000313" key="2">
    <source>
        <dbReference type="EMBL" id="GAA2041619.1"/>
    </source>
</evidence>
<name>A0ABP5G9D0_9MICC</name>
<dbReference type="Proteomes" id="UP001501461">
    <property type="component" value="Unassembled WGS sequence"/>
</dbReference>
<keyword evidence="3" id="KW-1185">Reference proteome</keyword>
<gene>
    <name evidence="2" type="ORF">GCM10009720_22690</name>
</gene>
<comment type="caution">
    <text evidence="2">The sequence shown here is derived from an EMBL/GenBank/DDBJ whole genome shotgun (WGS) entry which is preliminary data.</text>
</comment>
<dbReference type="EMBL" id="BAAAMN010000048">
    <property type="protein sequence ID" value="GAA2041619.1"/>
    <property type="molecule type" value="Genomic_DNA"/>
</dbReference>
<protein>
    <recommendedName>
        <fullName evidence="4">ATP synthase F0 subunit 8</fullName>
    </recommendedName>
</protein>
<keyword evidence="1" id="KW-0472">Membrane</keyword>
<organism evidence="2 3">
    <name type="scientific">Yaniella flava</name>
    <dbReference type="NCBI Taxonomy" id="287930"/>
    <lineage>
        <taxon>Bacteria</taxon>
        <taxon>Bacillati</taxon>
        <taxon>Actinomycetota</taxon>
        <taxon>Actinomycetes</taxon>
        <taxon>Micrococcales</taxon>
        <taxon>Micrococcaceae</taxon>
        <taxon>Yaniella</taxon>
    </lineage>
</organism>
<reference evidence="3" key="1">
    <citation type="journal article" date="2019" name="Int. J. Syst. Evol. Microbiol.">
        <title>The Global Catalogue of Microorganisms (GCM) 10K type strain sequencing project: providing services to taxonomists for standard genome sequencing and annotation.</title>
        <authorList>
            <consortium name="The Broad Institute Genomics Platform"/>
            <consortium name="The Broad Institute Genome Sequencing Center for Infectious Disease"/>
            <person name="Wu L."/>
            <person name="Ma J."/>
        </authorList>
    </citation>
    <scope>NUCLEOTIDE SEQUENCE [LARGE SCALE GENOMIC DNA]</scope>
    <source>
        <strain evidence="3">JCM 13595</strain>
    </source>
</reference>
<evidence type="ECO:0000256" key="1">
    <source>
        <dbReference type="SAM" id="Phobius"/>
    </source>
</evidence>
<keyword evidence="1" id="KW-0812">Transmembrane</keyword>
<dbReference type="RefSeq" id="WP_343958724.1">
    <property type="nucleotide sequence ID" value="NZ_BAAAMN010000048.1"/>
</dbReference>